<dbReference type="KEGG" id="bmx:BMS_3076"/>
<evidence type="ECO:0000313" key="2">
    <source>
        <dbReference type="Proteomes" id="UP000008963"/>
    </source>
</evidence>
<name>E1WZE6_HALMS</name>
<dbReference type="HOGENOM" id="CLU_128218_0_0_7"/>
<protein>
    <submittedName>
        <fullName evidence="1">Uncharacterized protein</fullName>
    </submittedName>
</protein>
<evidence type="ECO:0000313" key="1">
    <source>
        <dbReference type="EMBL" id="CBW27834.1"/>
    </source>
</evidence>
<keyword evidence="2" id="KW-1185">Reference proteome</keyword>
<dbReference type="AlphaFoldDB" id="E1WZE6"/>
<dbReference type="OrthoDB" id="8480925at2"/>
<reference evidence="2" key="1">
    <citation type="journal article" date="2013" name="ISME J.">
        <title>A small predatory core genome in the divergent marine Bacteriovorax marinus SJ and the terrestrial Bdellovibrio bacteriovorus.</title>
        <authorList>
            <person name="Crossman L.C."/>
            <person name="Chen H."/>
            <person name="Cerdeno-Tarraga A.M."/>
            <person name="Brooks K."/>
            <person name="Quail M.A."/>
            <person name="Pineiro S.A."/>
            <person name="Hobley L."/>
            <person name="Sockett R.E."/>
            <person name="Bentley S.D."/>
            <person name="Parkhill J."/>
            <person name="Williams H.N."/>
            <person name="Stine O.C."/>
        </authorList>
    </citation>
    <scope>NUCLEOTIDE SEQUENCE [LARGE SCALE GENOMIC DNA]</scope>
    <source>
        <strain evidence="2">ATCC BAA-682 / DSM 15412 / SJ</strain>
    </source>
</reference>
<dbReference type="eggNOG" id="ENOG50330RD">
    <property type="taxonomic scope" value="Bacteria"/>
</dbReference>
<organism evidence="1 2">
    <name type="scientific">Halobacteriovorax marinus (strain ATCC BAA-682 / DSM 15412 / SJ)</name>
    <name type="common">Bacteriovorax marinus</name>
    <dbReference type="NCBI Taxonomy" id="862908"/>
    <lineage>
        <taxon>Bacteria</taxon>
        <taxon>Pseudomonadati</taxon>
        <taxon>Bdellovibrionota</taxon>
        <taxon>Bacteriovoracia</taxon>
        <taxon>Bacteriovoracales</taxon>
        <taxon>Halobacteriovoraceae</taxon>
        <taxon>Halobacteriovorax</taxon>
    </lineage>
</organism>
<dbReference type="EMBL" id="FQ312005">
    <property type="protein sequence ID" value="CBW27834.1"/>
    <property type="molecule type" value="Genomic_DNA"/>
</dbReference>
<dbReference type="PATRIC" id="fig|862908.3.peg.2941"/>
<dbReference type="RefSeq" id="WP_014245605.1">
    <property type="nucleotide sequence ID" value="NC_016620.1"/>
</dbReference>
<accession>E1WZE6</accession>
<dbReference type="STRING" id="862908.BMS_3076"/>
<sequence>MSSSSIESLKIKAKLLQKAKKSKGEDIALKEAFKIIAKTAGYENWKALKDSYELADLVNPPRWASQWKKWFSTIEEARKFATPTEYILPYRKQFFVCDDNYLRELGLDSSSTELLELGREWTDDLTRERLKRLLS</sequence>
<proteinExistence type="predicted"/>
<dbReference type="Proteomes" id="UP000008963">
    <property type="component" value="Chromosome"/>
</dbReference>
<gene>
    <name evidence="1" type="ordered locus">BMS_3076</name>
</gene>